<name>A0A5C3Q6Q8_9AGAR</name>
<proteinExistence type="predicted"/>
<protein>
    <submittedName>
        <fullName evidence="1">Uncharacterized protein</fullName>
    </submittedName>
</protein>
<gene>
    <name evidence="1" type="ORF">BDV98DRAFT_586073</name>
</gene>
<evidence type="ECO:0000313" key="2">
    <source>
        <dbReference type="Proteomes" id="UP000305067"/>
    </source>
</evidence>
<dbReference type="AlphaFoldDB" id="A0A5C3Q6Q8"/>
<reference evidence="1 2" key="1">
    <citation type="journal article" date="2019" name="Nat. Ecol. Evol.">
        <title>Megaphylogeny resolves global patterns of mushroom evolution.</title>
        <authorList>
            <person name="Varga T."/>
            <person name="Krizsan K."/>
            <person name="Foldi C."/>
            <person name="Dima B."/>
            <person name="Sanchez-Garcia M."/>
            <person name="Sanchez-Ramirez S."/>
            <person name="Szollosi G.J."/>
            <person name="Szarkandi J.G."/>
            <person name="Papp V."/>
            <person name="Albert L."/>
            <person name="Andreopoulos W."/>
            <person name="Angelini C."/>
            <person name="Antonin V."/>
            <person name="Barry K.W."/>
            <person name="Bougher N.L."/>
            <person name="Buchanan P."/>
            <person name="Buyck B."/>
            <person name="Bense V."/>
            <person name="Catcheside P."/>
            <person name="Chovatia M."/>
            <person name="Cooper J."/>
            <person name="Damon W."/>
            <person name="Desjardin D."/>
            <person name="Finy P."/>
            <person name="Geml J."/>
            <person name="Haridas S."/>
            <person name="Hughes K."/>
            <person name="Justo A."/>
            <person name="Karasinski D."/>
            <person name="Kautmanova I."/>
            <person name="Kiss B."/>
            <person name="Kocsube S."/>
            <person name="Kotiranta H."/>
            <person name="LaButti K.M."/>
            <person name="Lechner B.E."/>
            <person name="Liimatainen K."/>
            <person name="Lipzen A."/>
            <person name="Lukacs Z."/>
            <person name="Mihaltcheva S."/>
            <person name="Morgado L.N."/>
            <person name="Niskanen T."/>
            <person name="Noordeloos M.E."/>
            <person name="Ohm R.A."/>
            <person name="Ortiz-Santana B."/>
            <person name="Ovrebo C."/>
            <person name="Racz N."/>
            <person name="Riley R."/>
            <person name="Savchenko A."/>
            <person name="Shiryaev A."/>
            <person name="Soop K."/>
            <person name="Spirin V."/>
            <person name="Szebenyi C."/>
            <person name="Tomsovsky M."/>
            <person name="Tulloss R.E."/>
            <person name="Uehling J."/>
            <person name="Grigoriev I.V."/>
            <person name="Vagvolgyi C."/>
            <person name="Papp T."/>
            <person name="Martin F.M."/>
            <person name="Miettinen O."/>
            <person name="Hibbett D.S."/>
            <person name="Nagy L.G."/>
        </authorList>
    </citation>
    <scope>NUCLEOTIDE SEQUENCE [LARGE SCALE GENOMIC DNA]</scope>
    <source>
        <strain evidence="1 2">CBS 309.79</strain>
    </source>
</reference>
<dbReference type="Proteomes" id="UP000305067">
    <property type="component" value="Unassembled WGS sequence"/>
</dbReference>
<evidence type="ECO:0000313" key="1">
    <source>
        <dbReference type="EMBL" id="TFK96837.1"/>
    </source>
</evidence>
<organism evidence="1 2">
    <name type="scientific">Pterulicium gracile</name>
    <dbReference type="NCBI Taxonomy" id="1884261"/>
    <lineage>
        <taxon>Eukaryota</taxon>
        <taxon>Fungi</taxon>
        <taxon>Dikarya</taxon>
        <taxon>Basidiomycota</taxon>
        <taxon>Agaricomycotina</taxon>
        <taxon>Agaricomycetes</taxon>
        <taxon>Agaricomycetidae</taxon>
        <taxon>Agaricales</taxon>
        <taxon>Pleurotineae</taxon>
        <taxon>Pterulaceae</taxon>
        <taxon>Pterulicium</taxon>
    </lineage>
</organism>
<dbReference type="EMBL" id="ML178854">
    <property type="protein sequence ID" value="TFK96837.1"/>
    <property type="molecule type" value="Genomic_DNA"/>
</dbReference>
<sequence>MRWPVGRRLPRKLRLFEGRWEVHTVHERRPIRLTFREKLSDLWGFGMRDSDWEEAKTIRGWKEMMCLTTNTGGWPSSQLVCALSVWGGFEWDTRGGGLLQEVSWETETPSRFSWGAWLTPEEHQRKLGVPRVEFAGMRRYIDLDSMGKASEDAIAHADKQSEKNMMRLTIIQGLELAGNAPSREEAGRQASELKRPRYVQVQDLLGGDVAATARGYTHVHKQQLPKISTSYMILTAQNCDSTGLKEVAFKEIFEPPALVEAVAMRLRQGAIAAQWQEYRQDEIIDPEKRIRSRGHHESCQTCVHRELIMLSPHLSFEEASIS</sequence>
<accession>A0A5C3Q6Q8</accession>
<keyword evidence="2" id="KW-1185">Reference proteome</keyword>